<evidence type="ECO:0000256" key="2">
    <source>
        <dbReference type="ARBA" id="ARBA00022490"/>
    </source>
</evidence>
<dbReference type="CDD" id="cd02257">
    <property type="entry name" value="Peptidase_C19"/>
    <property type="match status" value="1"/>
</dbReference>
<keyword evidence="4" id="KW-0862">Zinc</keyword>
<dbReference type="InterPro" id="IPR008974">
    <property type="entry name" value="TRAF-like"/>
</dbReference>
<dbReference type="SMART" id="SM00698">
    <property type="entry name" value="MORN"/>
    <property type="match status" value="4"/>
</dbReference>
<protein>
    <recommendedName>
        <fullName evidence="11">MATH and UCH domain protein</fullName>
    </recommendedName>
</protein>
<evidence type="ECO:0000259" key="7">
    <source>
        <dbReference type="PROSITE" id="PS50144"/>
    </source>
</evidence>
<reference evidence="10" key="1">
    <citation type="journal article" date="2014" name="Nat. Commun.">
        <title>Genomic adaptations of the halophilic Dead Sea filamentous fungus Eurotium rubrum.</title>
        <authorList>
            <person name="Kis-Papo T."/>
            <person name="Weig A.R."/>
            <person name="Riley R."/>
            <person name="Persoh D."/>
            <person name="Salamov A."/>
            <person name="Sun H."/>
            <person name="Lipzen A."/>
            <person name="Wasser S.P."/>
            <person name="Rambold G."/>
            <person name="Grigoriev I.V."/>
            <person name="Nevo E."/>
        </authorList>
    </citation>
    <scope>NUCLEOTIDE SEQUENCE [LARGE SCALE GENOMIC DNA]</scope>
    <source>
        <strain evidence="10">CBS 135680</strain>
    </source>
</reference>
<evidence type="ECO:0000256" key="3">
    <source>
        <dbReference type="ARBA" id="ARBA00022737"/>
    </source>
</evidence>
<dbReference type="AlphaFoldDB" id="A0A017S1C3"/>
<dbReference type="Gene3D" id="3.90.70.10">
    <property type="entry name" value="Cysteine proteinases"/>
    <property type="match status" value="1"/>
</dbReference>
<dbReference type="InterPro" id="IPR003409">
    <property type="entry name" value="MORN"/>
</dbReference>
<keyword evidence="3" id="KW-0677">Repeat</keyword>
<keyword evidence="2" id="KW-0963">Cytoplasm</keyword>
<evidence type="ECO:0000256" key="1">
    <source>
        <dbReference type="ARBA" id="ARBA00004496"/>
    </source>
</evidence>
<dbReference type="HOGENOM" id="CLU_002789_0_0_1"/>
<comment type="subcellular location">
    <subcellularLocation>
        <location evidence="1">Cytoplasm</location>
    </subcellularLocation>
</comment>
<dbReference type="Gene3D" id="3.30.40.10">
    <property type="entry name" value="Zinc/RING finger domain, C3HC4 (zinc finger)"/>
    <property type="match status" value="1"/>
</dbReference>
<dbReference type="OrthoDB" id="294378at2759"/>
<keyword evidence="4" id="KW-0479">Metal-binding</keyword>
<dbReference type="SUPFAM" id="SSF49599">
    <property type="entry name" value="TRAF domain-like"/>
    <property type="match status" value="1"/>
</dbReference>
<dbReference type="SUPFAM" id="SSF57850">
    <property type="entry name" value="RING/U-box"/>
    <property type="match status" value="1"/>
</dbReference>
<dbReference type="Pfam" id="PF02493">
    <property type="entry name" value="MORN"/>
    <property type="match status" value="3"/>
</dbReference>
<evidence type="ECO:0000256" key="4">
    <source>
        <dbReference type="PROSITE-ProRule" id="PRU00175"/>
    </source>
</evidence>
<keyword evidence="4" id="KW-0863">Zinc-finger</keyword>
<evidence type="ECO:0008006" key="11">
    <source>
        <dbReference type="Google" id="ProtNLM"/>
    </source>
</evidence>
<evidence type="ECO:0000313" key="9">
    <source>
        <dbReference type="EMBL" id="EYE90747.1"/>
    </source>
</evidence>
<dbReference type="SUPFAM" id="SSF82185">
    <property type="entry name" value="Histone H3 K4-specific methyltransferase SET7/9 N-terminal domain"/>
    <property type="match status" value="1"/>
</dbReference>
<organism evidence="9 10">
    <name type="scientific">Aspergillus ruber (strain CBS 135680)</name>
    <dbReference type="NCBI Taxonomy" id="1388766"/>
    <lineage>
        <taxon>Eukaryota</taxon>
        <taxon>Fungi</taxon>
        <taxon>Dikarya</taxon>
        <taxon>Ascomycota</taxon>
        <taxon>Pezizomycotina</taxon>
        <taxon>Eurotiomycetes</taxon>
        <taxon>Eurotiomycetidae</taxon>
        <taxon>Eurotiales</taxon>
        <taxon>Aspergillaceae</taxon>
        <taxon>Aspergillus</taxon>
        <taxon>Aspergillus subgen. Aspergillus</taxon>
    </lineage>
</organism>
<feature type="domain" description="USP" evidence="8">
    <location>
        <begin position="306"/>
        <end position="586"/>
    </location>
</feature>
<gene>
    <name evidence="9" type="ORF">EURHEDRAFT_518956</name>
</gene>
<proteinExistence type="predicted"/>
<keyword evidence="10" id="KW-1185">Reference proteome</keyword>
<dbReference type="STRING" id="1388766.A0A017S1C3"/>
<evidence type="ECO:0000313" key="10">
    <source>
        <dbReference type="Proteomes" id="UP000019804"/>
    </source>
</evidence>
<dbReference type="Pfam" id="PF13920">
    <property type="entry name" value="zf-C3HC4_3"/>
    <property type="match status" value="1"/>
</dbReference>
<dbReference type="InterPro" id="IPR002083">
    <property type="entry name" value="MATH/TRAF_dom"/>
</dbReference>
<dbReference type="InterPro" id="IPR028889">
    <property type="entry name" value="USP"/>
</dbReference>
<dbReference type="GO" id="GO:0004843">
    <property type="term" value="F:cysteine-type deubiquitinase activity"/>
    <property type="evidence" value="ECO:0007669"/>
    <property type="project" value="InterPro"/>
</dbReference>
<dbReference type="Pfam" id="PF00443">
    <property type="entry name" value="UCH"/>
    <property type="match status" value="1"/>
</dbReference>
<dbReference type="PANTHER" id="PTHR43215:SF14">
    <property type="entry name" value="RADIAL SPOKE HEAD 1 HOMOLOG"/>
    <property type="match status" value="1"/>
</dbReference>
<name>A0A017S1C3_ASPRC</name>
<feature type="region of interest" description="Disordered" evidence="5">
    <location>
        <begin position="750"/>
        <end position="815"/>
    </location>
</feature>
<dbReference type="Gene3D" id="2.20.110.10">
    <property type="entry name" value="Histone H3 K4-specific methyltransferase SET7/9 N-terminal domain"/>
    <property type="match status" value="1"/>
</dbReference>
<dbReference type="GO" id="GO:0005737">
    <property type="term" value="C:cytoplasm"/>
    <property type="evidence" value="ECO:0007669"/>
    <property type="project" value="UniProtKB-SubCell"/>
</dbReference>
<dbReference type="PANTHER" id="PTHR43215">
    <property type="entry name" value="RADIAL SPOKE HEAD 1 HOMOLOG"/>
    <property type="match status" value="1"/>
</dbReference>
<sequence length="1155" mass="128990">MDRPTDASPPPEHAYWAEIEEDLSVPDEAEIEEIESKEDSGTSATKYGHWEKTFFPDLGDPEYKPVEKARLSWKLKGVRGTRECPNWATVMRSPAAYVGGYWWTIKFFPRGNKTDSLSIYLECSSTIPTPDKTLPKSEFKVLRGVPDATLNDCTPDLELKTEKTDDSTALLDMYKSKYTKAAAATQERSQAWRVAAQVAVIVYNPDEPRTGWMQSSCHQFNTHNLDWGWTDFHGPWDKIHMRQRGQHQPLLRNDTLAFDAYIRIIDDPTHSLWWHRSTTETTWDSLGLTGYRPLGDSGINHSAEVAGLASWLHIAPFSKIIQSVDVLKHLTNCEFKPKPLCDVLQRILWKLRSRSESQYVDTDVVTATLRNLNEYSSDVSEFWERLRRGLELELAGTKAGEDFAKLFDSPTVAQFREALEPINTLPPDYNSRICVPADEVKTTGEALTRYFSTKPGRWALPPVLNIELNRHKLDKATKQWSLLYNRVDLVEELDLTRQVADGQCGRYVLYGYIVHRGRRTSGKFFSILRPGGPGTRWFAFDDGSDKRVECLTQKTALGPHLGLDASKKPDQKTGHDVAVVVMYIRSDVVGEFLPGPQKPWDASEALKEYYETGKYPFNKTVDGKPAESDIQVEVYSLPNYNEMGSLFDTYDLMSRAKSSNNAMYLSVPRSSTFVDLRKKVTLWKSSGGDAVPSEHIRLWQIGHTLERHGPTLAFTRVSNLNGTLDLPAKVARFWMQIVSDEEAKYFAMPDPPQTVISTQKPQPAGVVEQRSSESIHEVDDSADPALPERRSEGASDNGQLSAPTPPSSVEENPDSDADFARMVASEIRQMDVAAASEAAQQQREPLTPAEPATELTIQTRPAIEEASEPASAVQLPVPHVYYFLQLFDPDTQALRTMGTFFSCANENIKSALRSHLPNPPKNIIIYQRSETTVLTSLSASEAFSPTSTPDGTTFIVSEHLSAEKRTQLHTSGNFSNPGSLITYLWALSRSHPTQSFTGTITLPASFSNDSYTGTLLKGHYHGSGTHITPLGSAYTGTFIFSLRHGHGTMTYPSGDTYEGSWAHDVPHGQGTYIEAKTGNKYVGGYKDGKRSGKGVSYWEVADEEADLCSICYEGEKDAVFIDCGHVCACVGCAELVNLCPICRRVVKKVVRIYRT</sequence>
<dbReference type="InterPro" id="IPR001841">
    <property type="entry name" value="Znf_RING"/>
</dbReference>
<evidence type="ECO:0000259" key="8">
    <source>
        <dbReference type="PROSITE" id="PS50235"/>
    </source>
</evidence>
<dbReference type="Proteomes" id="UP000019804">
    <property type="component" value="Unassembled WGS sequence"/>
</dbReference>
<dbReference type="InterPro" id="IPR013083">
    <property type="entry name" value="Znf_RING/FYVE/PHD"/>
</dbReference>
<feature type="domain" description="RING-type" evidence="6">
    <location>
        <begin position="1108"/>
        <end position="1143"/>
    </location>
</feature>
<dbReference type="GeneID" id="63701858"/>
<dbReference type="RefSeq" id="XP_040634437.1">
    <property type="nucleotide sequence ID" value="XM_040786734.1"/>
</dbReference>
<dbReference type="SMART" id="SM00184">
    <property type="entry name" value="RING"/>
    <property type="match status" value="1"/>
</dbReference>
<dbReference type="PROSITE" id="PS50089">
    <property type="entry name" value="ZF_RING_2"/>
    <property type="match status" value="1"/>
</dbReference>
<dbReference type="EMBL" id="KK088454">
    <property type="protein sequence ID" value="EYE90747.1"/>
    <property type="molecule type" value="Genomic_DNA"/>
</dbReference>
<feature type="compositionally biased region" description="Basic and acidic residues" evidence="5">
    <location>
        <begin position="770"/>
        <end position="779"/>
    </location>
</feature>
<dbReference type="Gene3D" id="2.60.210.10">
    <property type="entry name" value="Apoptosis, Tumor Necrosis Factor Receptor Associated Protein 2, Chain A"/>
    <property type="match status" value="1"/>
</dbReference>
<dbReference type="PROSITE" id="PS50144">
    <property type="entry name" value="MATH"/>
    <property type="match status" value="1"/>
</dbReference>
<dbReference type="SUPFAM" id="SSF54001">
    <property type="entry name" value="Cysteine proteinases"/>
    <property type="match status" value="1"/>
</dbReference>
<evidence type="ECO:0000259" key="6">
    <source>
        <dbReference type="PROSITE" id="PS50089"/>
    </source>
</evidence>
<evidence type="ECO:0000256" key="5">
    <source>
        <dbReference type="SAM" id="MobiDB-lite"/>
    </source>
</evidence>
<dbReference type="GO" id="GO:0016579">
    <property type="term" value="P:protein deubiquitination"/>
    <property type="evidence" value="ECO:0007669"/>
    <property type="project" value="InterPro"/>
</dbReference>
<accession>A0A017S1C3</accession>
<dbReference type="InterPro" id="IPR038765">
    <property type="entry name" value="Papain-like_cys_pep_sf"/>
</dbReference>
<dbReference type="GO" id="GO:0008270">
    <property type="term" value="F:zinc ion binding"/>
    <property type="evidence" value="ECO:0007669"/>
    <property type="project" value="UniProtKB-KW"/>
</dbReference>
<feature type="compositionally biased region" description="Polar residues" evidence="5">
    <location>
        <begin position="794"/>
        <end position="810"/>
    </location>
</feature>
<dbReference type="InterPro" id="IPR001394">
    <property type="entry name" value="Peptidase_C19_UCH"/>
</dbReference>
<dbReference type="PROSITE" id="PS50235">
    <property type="entry name" value="USP_3"/>
    <property type="match status" value="1"/>
</dbReference>
<feature type="domain" description="MATH" evidence="7">
    <location>
        <begin position="68"/>
        <end position="262"/>
    </location>
</feature>